<gene>
    <name evidence="9" type="ORF">PEP31012_00057</name>
</gene>
<dbReference type="RefSeq" id="WP_150587380.1">
    <property type="nucleotide sequence ID" value="NZ_CABPSH010000001.1"/>
</dbReference>
<name>A0A5E4RDH8_9BURK</name>
<dbReference type="GO" id="GO:0005886">
    <property type="term" value="C:plasma membrane"/>
    <property type="evidence" value="ECO:0007669"/>
    <property type="project" value="UniProtKB-SubCell"/>
</dbReference>
<feature type="transmembrane region" description="Helical" evidence="8">
    <location>
        <begin position="234"/>
        <end position="254"/>
    </location>
</feature>
<feature type="transmembrane region" description="Helical" evidence="8">
    <location>
        <begin position="204"/>
        <end position="222"/>
    </location>
</feature>
<proteinExistence type="inferred from homology"/>
<keyword evidence="10" id="KW-1185">Reference proteome</keyword>
<keyword evidence="7 8" id="KW-0472">Membrane</keyword>
<evidence type="ECO:0000256" key="2">
    <source>
        <dbReference type="ARBA" id="ARBA00009142"/>
    </source>
</evidence>
<keyword evidence="3" id="KW-0813">Transport</keyword>
<dbReference type="Proteomes" id="UP000400981">
    <property type="component" value="Unassembled WGS sequence"/>
</dbReference>
<reference evidence="9 10" key="1">
    <citation type="submission" date="2019-08" db="EMBL/GenBank/DDBJ databases">
        <authorList>
            <person name="Peeters C."/>
        </authorList>
    </citation>
    <scope>NUCLEOTIDE SEQUENCE [LARGE SCALE GENOMIC DNA]</scope>
    <source>
        <strain evidence="9 10">LMG 31012</strain>
    </source>
</reference>
<evidence type="ECO:0000256" key="6">
    <source>
        <dbReference type="ARBA" id="ARBA00022989"/>
    </source>
</evidence>
<evidence type="ECO:0000256" key="7">
    <source>
        <dbReference type="ARBA" id="ARBA00023136"/>
    </source>
</evidence>
<dbReference type="AlphaFoldDB" id="A0A5E4RDH8"/>
<keyword evidence="4 8" id="KW-1003">Cell membrane</keyword>
<dbReference type="InterPro" id="IPR052017">
    <property type="entry name" value="TSUP"/>
</dbReference>
<accession>A0A5E4RDH8</accession>
<comment type="subcellular location">
    <subcellularLocation>
        <location evidence="1 8">Cell membrane</location>
        <topology evidence="1 8">Multi-pass membrane protein</topology>
    </subcellularLocation>
</comment>
<evidence type="ECO:0000256" key="4">
    <source>
        <dbReference type="ARBA" id="ARBA00022475"/>
    </source>
</evidence>
<feature type="transmembrane region" description="Helical" evidence="8">
    <location>
        <begin position="135"/>
        <end position="155"/>
    </location>
</feature>
<dbReference type="OrthoDB" id="7029178at2"/>
<feature type="transmembrane region" description="Helical" evidence="8">
    <location>
        <begin position="79"/>
        <end position="99"/>
    </location>
</feature>
<comment type="similarity">
    <text evidence="2 8">Belongs to the 4-toluene sulfonate uptake permease (TSUP) (TC 2.A.102) family.</text>
</comment>
<evidence type="ECO:0000256" key="3">
    <source>
        <dbReference type="ARBA" id="ARBA00022448"/>
    </source>
</evidence>
<protein>
    <recommendedName>
        <fullName evidence="8">Probable membrane transporter protein</fullName>
    </recommendedName>
</protein>
<evidence type="ECO:0000256" key="1">
    <source>
        <dbReference type="ARBA" id="ARBA00004651"/>
    </source>
</evidence>
<feature type="transmembrane region" description="Helical" evidence="8">
    <location>
        <begin position="12"/>
        <end position="39"/>
    </location>
</feature>
<feature type="transmembrane region" description="Helical" evidence="8">
    <location>
        <begin position="45"/>
        <end position="67"/>
    </location>
</feature>
<organism evidence="9 10">
    <name type="scientific">Pandoraea eparura</name>
    <dbReference type="NCBI Taxonomy" id="2508291"/>
    <lineage>
        <taxon>Bacteria</taxon>
        <taxon>Pseudomonadati</taxon>
        <taxon>Pseudomonadota</taxon>
        <taxon>Betaproteobacteria</taxon>
        <taxon>Burkholderiales</taxon>
        <taxon>Burkholderiaceae</taxon>
        <taxon>Pandoraea</taxon>
    </lineage>
</organism>
<keyword evidence="5 8" id="KW-0812">Transmembrane</keyword>
<keyword evidence="6 8" id="KW-1133">Transmembrane helix</keyword>
<evidence type="ECO:0000256" key="5">
    <source>
        <dbReference type="ARBA" id="ARBA00022692"/>
    </source>
</evidence>
<evidence type="ECO:0000313" key="10">
    <source>
        <dbReference type="Proteomes" id="UP000400981"/>
    </source>
</evidence>
<feature type="transmembrane region" description="Helical" evidence="8">
    <location>
        <begin position="105"/>
        <end position="123"/>
    </location>
</feature>
<dbReference type="PANTHER" id="PTHR30269">
    <property type="entry name" value="TRANSMEMBRANE PROTEIN YFCA"/>
    <property type="match status" value="1"/>
</dbReference>
<sequence length="255" mass="27070">MFGSVSLGQHLAFIACVALATYIQNLTGFAFGLVLLGLVGAFHIASLPVAANVVTMMVLVNAVMVVRRRPQLPGRTLELILGTSLIGVAVGVWMLTWLSTNASNVLRLTLGVAIVVCSFLLVASMRKRASMSGPLAFVGYAGLSGVMGGIFASAGPPMVFHMYRQPLEAQTVKETLVLLFAVNAVLRLIMVVSQHHFDDASIALSLEALPVVLGLTWCARRYPPGWSPTMVRRVVFALLLGAGTSLVVPALTALR</sequence>
<evidence type="ECO:0000256" key="8">
    <source>
        <dbReference type="RuleBase" id="RU363041"/>
    </source>
</evidence>
<dbReference type="PANTHER" id="PTHR30269:SF37">
    <property type="entry name" value="MEMBRANE TRANSPORTER PROTEIN"/>
    <property type="match status" value="1"/>
</dbReference>
<dbReference type="InterPro" id="IPR002781">
    <property type="entry name" value="TM_pro_TauE-like"/>
</dbReference>
<evidence type="ECO:0000313" key="9">
    <source>
        <dbReference type="EMBL" id="VVD60108.1"/>
    </source>
</evidence>
<dbReference type="Pfam" id="PF01925">
    <property type="entry name" value="TauE"/>
    <property type="match status" value="1"/>
</dbReference>
<dbReference type="EMBL" id="CABPSH010000001">
    <property type="protein sequence ID" value="VVD60108.1"/>
    <property type="molecule type" value="Genomic_DNA"/>
</dbReference>